<evidence type="ECO:0000313" key="1">
    <source>
        <dbReference type="EMBL" id="PIU36937.1"/>
    </source>
</evidence>
<protein>
    <recommendedName>
        <fullName evidence="3">Helix-turn-helix type 11 domain-containing protein</fullName>
    </recommendedName>
</protein>
<dbReference type="EMBL" id="PEWY01000099">
    <property type="protein sequence ID" value="PIU36937.1"/>
    <property type="molecule type" value="Genomic_DNA"/>
</dbReference>
<gene>
    <name evidence="1" type="ORF">COT02_03445</name>
</gene>
<reference evidence="2" key="1">
    <citation type="submission" date="2017-09" db="EMBL/GenBank/DDBJ databases">
        <title>Depth-based differentiation of microbial function through sediment-hosted aquifers and enrichment of novel symbionts in the deep terrestrial subsurface.</title>
        <authorList>
            <person name="Probst A.J."/>
            <person name="Ladd B."/>
            <person name="Jarett J.K."/>
            <person name="Geller-Mcgrath D.E."/>
            <person name="Sieber C.M.K."/>
            <person name="Emerson J.B."/>
            <person name="Anantharaman K."/>
            <person name="Thomas B.C."/>
            <person name="Malmstrom R."/>
            <person name="Stieglmeier M."/>
            <person name="Klingl A."/>
            <person name="Woyke T."/>
            <person name="Ryan C.M."/>
            <person name="Banfield J.F."/>
        </authorList>
    </citation>
    <scope>NUCLEOTIDE SEQUENCE [LARGE SCALE GENOMIC DNA]</scope>
</reference>
<evidence type="ECO:0000313" key="2">
    <source>
        <dbReference type="Proteomes" id="UP000230184"/>
    </source>
</evidence>
<dbReference type="Proteomes" id="UP000230184">
    <property type="component" value="Unassembled WGS sequence"/>
</dbReference>
<comment type="caution">
    <text evidence="1">The sequence shown here is derived from an EMBL/GenBank/DDBJ whole genome shotgun (WGS) entry which is preliminary data.</text>
</comment>
<dbReference type="InterPro" id="IPR029057">
    <property type="entry name" value="PRTase-like"/>
</dbReference>
<name>A0A2M6YTW0_9BACT</name>
<evidence type="ECO:0008006" key="3">
    <source>
        <dbReference type="Google" id="ProtNLM"/>
    </source>
</evidence>
<dbReference type="AlphaFoldDB" id="A0A2M6YTW0"/>
<dbReference type="Gene3D" id="3.40.50.2020">
    <property type="match status" value="1"/>
</dbReference>
<sequence length="325" mass="37564">MTTDTAQKIQEYLIIHKQVTPKQLSEYLCISRQALFKHLPKLLEEGKIGKIGKPPVVYYFIKDQTVSEITNFKKQVESQIVEKNYLIVTPTGEKLPGMKGFKYWCEKNKLPLTKTIAEYEKTFQKYAKYKKVGLIDGTYKLKHSFDKVYVDKIFYLDFYSVERFGKTKLGWMFLYAKQSQNKILIKEICESIQSKINGLLIKYNIDIVCFVPPTVKREIQLMAEIEKNLNIHLPIINLQKIKTDLIVPQKTLSKIEDRIENARQTIMVNDARSYNNILIIDDAIGSGATINETAKKIREKKIAKNKIYGLAITGSFKGFEIISEV</sequence>
<accession>A0A2M6YTW0</accession>
<proteinExistence type="predicted"/>
<dbReference type="InterPro" id="IPR036390">
    <property type="entry name" value="WH_DNA-bd_sf"/>
</dbReference>
<dbReference type="InterPro" id="IPR036388">
    <property type="entry name" value="WH-like_DNA-bd_sf"/>
</dbReference>
<organism evidence="1 2">
    <name type="scientific">Candidatus Roizmanbacteria bacterium CG07_land_8_20_14_0_80_34_15</name>
    <dbReference type="NCBI Taxonomy" id="1974849"/>
    <lineage>
        <taxon>Bacteria</taxon>
        <taxon>Candidatus Roizmaniibacteriota</taxon>
    </lineage>
</organism>
<dbReference type="Gene3D" id="1.10.10.10">
    <property type="entry name" value="Winged helix-like DNA-binding domain superfamily/Winged helix DNA-binding domain"/>
    <property type="match status" value="1"/>
</dbReference>
<dbReference type="SUPFAM" id="SSF53271">
    <property type="entry name" value="PRTase-like"/>
    <property type="match status" value="1"/>
</dbReference>
<dbReference type="SUPFAM" id="SSF46785">
    <property type="entry name" value="Winged helix' DNA-binding domain"/>
    <property type="match status" value="1"/>
</dbReference>